<evidence type="ECO:0000256" key="2">
    <source>
        <dbReference type="ARBA" id="ARBA00023242"/>
    </source>
</evidence>
<feature type="domain" description="Transcription factor CBF/NF-Y/archaeal histone" evidence="3">
    <location>
        <begin position="79"/>
        <end position="142"/>
    </location>
</feature>
<dbReference type="EMBL" id="CAJVCH010444980">
    <property type="protein sequence ID" value="CAG7819286.1"/>
    <property type="molecule type" value="Genomic_DNA"/>
</dbReference>
<keyword evidence="2" id="KW-0539">Nucleus</keyword>
<dbReference type="AlphaFoldDB" id="A0A8J2KJN5"/>
<reference evidence="4" key="1">
    <citation type="submission" date="2021-06" db="EMBL/GenBank/DDBJ databases">
        <authorList>
            <person name="Hodson N. C."/>
            <person name="Mongue J. A."/>
            <person name="Jaron S. K."/>
        </authorList>
    </citation>
    <scope>NUCLEOTIDE SEQUENCE</scope>
</reference>
<accession>A0A8J2KJN5</accession>
<protein>
    <recommendedName>
        <fullName evidence="3">Transcription factor CBF/NF-Y/archaeal histone domain-containing protein</fullName>
    </recommendedName>
</protein>
<dbReference type="PANTHER" id="PTHR10252">
    <property type="entry name" value="HISTONE-LIKE TRANSCRIPTION FACTOR CCAAT-RELATED"/>
    <property type="match status" value="1"/>
</dbReference>
<dbReference type="OrthoDB" id="636685at2759"/>
<sequence length="221" mass="25334">MNPQQLGQYKAFNNQVFTLTPQPKIKEEYGIPGVKQEPGEEKLQNFFQILEEREEIVRNIWNQIHIDISKRRSGKIRTYFPVMRIKTIMKLDPNVGPVSGDAAAAISFIAELFIHELSSLAWVETGKRSTTVMSRLDIYKAVKSFDHFDFLADVVPFWENLNCNGEEIKMDSKKRRKMKGPPTLVMESQNPPISISCTHSKLSLSEDHVACFDCGAIIRRF</sequence>
<proteinExistence type="predicted"/>
<dbReference type="InterPro" id="IPR050568">
    <property type="entry name" value="Transcr_DNA_Rep_Reg"/>
</dbReference>
<dbReference type="GO" id="GO:0005634">
    <property type="term" value="C:nucleus"/>
    <property type="evidence" value="ECO:0007669"/>
    <property type="project" value="UniProtKB-SubCell"/>
</dbReference>
<comment type="subcellular location">
    <subcellularLocation>
        <location evidence="1">Nucleus</location>
    </subcellularLocation>
</comment>
<dbReference type="InterPro" id="IPR003958">
    <property type="entry name" value="CBFA_NFYB_domain"/>
</dbReference>
<name>A0A8J2KJN5_9HEXA</name>
<evidence type="ECO:0000256" key="1">
    <source>
        <dbReference type="ARBA" id="ARBA00004123"/>
    </source>
</evidence>
<dbReference type="Proteomes" id="UP000708208">
    <property type="component" value="Unassembled WGS sequence"/>
</dbReference>
<gene>
    <name evidence="4" type="ORF">AFUS01_LOCUS29745</name>
</gene>
<evidence type="ECO:0000313" key="5">
    <source>
        <dbReference type="Proteomes" id="UP000708208"/>
    </source>
</evidence>
<evidence type="ECO:0000259" key="3">
    <source>
        <dbReference type="Pfam" id="PF00808"/>
    </source>
</evidence>
<dbReference type="Pfam" id="PF00808">
    <property type="entry name" value="CBFD_NFYB_HMF"/>
    <property type="match status" value="1"/>
</dbReference>
<organism evidence="4 5">
    <name type="scientific">Allacma fusca</name>
    <dbReference type="NCBI Taxonomy" id="39272"/>
    <lineage>
        <taxon>Eukaryota</taxon>
        <taxon>Metazoa</taxon>
        <taxon>Ecdysozoa</taxon>
        <taxon>Arthropoda</taxon>
        <taxon>Hexapoda</taxon>
        <taxon>Collembola</taxon>
        <taxon>Symphypleona</taxon>
        <taxon>Sminthuridae</taxon>
        <taxon>Allacma</taxon>
    </lineage>
</organism>
<evidence type="ECO:0000313" key="4">
    <source>
        <dbReference type="EMBL" id="CAG7819286.1"/>
    </source>
</evidence>
<keyword evidence="5" id="KW-1185">Reference proteome</keyword>
<comment type="caution">
    <text evidence="4">The sequence shown here is derived from an EMBL/GenBank/DDBJ whole genome shotgun (WGS) entry which is preliminary data.</text>
</comment>